<dbReference type="Proteomes" id="UP001313282">
    <property type="component" value="Unassembled WGS sequence"/>
</dbReference>
<proteinExistence type="predicted"/>
<sequence>MSAQIASRLLLLPIELQTQILSYLPFLDQVHCMCVSPIWHTIFQKERFRDVRYYDHIYPTIHRLVFEEDLEIDLRVTQGVIETAAIWKRPVPYKKKPEYPLANIDLSSKQPSILDELVFREKFSGFARDKIDKINVCLIEVILCAFSSNDASSAGSRVPWKRQWILSEQLDVGFEGMTIAKFLEFMVDVLTTSHNLGAGTLLKIKFAVLGWKTRRLEVVFSVN</sequence>
<feature type="domain" description="F-box" evidence="1">
    <location>
        <begin position="6"/>
        <end position="51"/>
    </location>
</feature>
<keyword evidence="3" id="KW-1185">Reference proteome</keyword>
<dbReference type="InterPro" id="IPR001810">
    <property type="entry name" value="F-box_dom"/>
</dbReference>
<organism evidence="2 3">
    <name type="scientific">Orbilia javanica</name>
    <dbReference type="NCBI Taxonomy" id="47235"/>
    <lineage>
        <taxon>Eukaryota</taxon>
        <taxon>Fungi</taxon>
        <taxon>Dikarya</taxon>
        <taxon>Ascomycota</taxon>
        <taxon>Pezizomycotina</taxon>
        <taxon>Orbiliomycetes</taxon>
        <taxon>Orbiliales</taxon>
        <taxon>Orbiliaceae</taxon>
        <taxon>Orbilia</taxon>
    </lineage>
</organism>
<dbReference type="SUPFAM" id="SSF81383">
    <property type="entry name" value="F-box domain"/>
    <property type="match status" value="1"/>
</dbReference>
<protein>
    <recommendedName>
        <fullName evidence="1">F-box domain-containing protein</fullName>
    </recommendedName>
</protein>
<dbReference type="Gene3D" id="1.20.1280.50">
    <property type="match status" value="1"/>
</dbReference>
<evidence type="ECO:0000313" key="2">
    <source>
        <dbReference type="EMBL" id="KAK6348681.1"/>
    </source>
</evidence>
<evidence type="ECO:0000313" key="3">
    <source>
        <dbReference type="Proteomes" id="UP001313282"/>
    </source>
</evidence>
<dbReference type="PROSITE" id="PS50181">
    <property type="entry name" value="FBOX"/>
    <property type="match status" value="1"/>
</dbReference>
<name>A0AAN8NYH3_9PEZI</name>
<dbReference type="AlphaFoldDB" id="A0AAN8NYH3"/>
<dbReference type="InterPro" id="IPR036047">
    <property type="entry name" value="F-box-like_dom_sf"/>
</dbReference>
<evidence type="ECO:0000259" key="1">
    <source>
        <dbReference type="PROSITE" id="PS50181"/>
    </source>
</evidence>
<dbReference type="SMART" id="SM00256">
    <property type="entry name" value="FBOX"/>
    <property type="match status" value="1"/>
</dbReference>
<gene>
    <name evidence="2" type="ORF">TWF718_006468</name>
</gene>
<dbReference type="EMBL" id="JAVHNR010000003">
    <property type="protein sequence ID" value="KAK6348681.1"/>
    <property type="molecule type" value="Genomic_DNA"/>
</dbReference>
<reference evidence="2 3" key="1">
    <citation type="submission" date="2019-10" db="EMBL/GenBank/DDBJ databases">
        <authorList>
            <person name="Palmer J.M."/>
        </authorList>
    </citation>
    <scope>NUCLEOTIDE SEQUENCE [LARGE SCALE GENOMIC DNA]</scope>
    <source>
        <strain evidence="2 3">TWF718</strain>
    </source>
</reference>
<comment type="caution">
    <text evidence="2">The sequence shown here is derived from an EMBL/GenBank/DDBJ whole genome shotgun (WGS) entry which is preliminary data.</text>
</comment>
<accession>A0AAN8NYH3</accession>
<dbReference type="Pfam" id="PF00646">
    <property type="entry name" value="F-box"/>
    <property type="match status" value="1"/>
</dbReference>
<dbReference type="CDD" id="cd09917">
    <property type="entry name" value="F-box_SF"/>
    <property type="match status" value="1"/>
</dbReference>